<keyword evidence="3" id="KW-1185">Reference proteome</keyword>
<name>A0A1I2G2A9_9BACT</name>
<proteinExistence type="predicted"/>
<evidence type="ECO:0000313" key="2">
    <source>
        <dbReference type="EMBL" id="SFF11278.1"/>
    </source>
</evidence>
<gene>
    <name evidence="2" type="ORF">SAMN05216283_102709</name>
</gene>
<evidence type="ECO:0000313" key="3">
    <source>
        <dbReference type="Proteomes" id="UP000198964"/>
    </source>
</evidence>
<dbReference type="AlphaFoldDB" id="A0A1I2G2A9"/>
<feature type="signal peptide" evidence="1">
    <location>
        <begin position="1"/>
        <end position="19"/>
    </location>
</feature>
<protein>
    <submittedName>
        <fullName evidence="2">Uncharacterized protein</fullName>
    </submittedName>
</protein>
<keyword evidence="1" id="KW-0732">Signal</keyword>
<evidence type="ECO:0000256" key="1">
    <source>
        <dbReference type="SAM" id="SignalP"/>
    </source>
</evidence>
<reference evidence="2 3" key="1">
    <citation type="submission" date="2016-10" db="EMBL/GenBank/DDBJ databases">
        <authorList>
            <person name="de Groot N.N."/>
        </authorList>
    </citation>
    <scope>NUCLEOTIDE SEQUENCE [LARGE SCALE GENOMIC DNA]</scope>
    <source>
        <strain evidence="2 3">CGMCC 1.9156</strain>
    </source>
</reference>
<feature type="chain" id="PRO_5011612304" evidence="1">
    <location>
        <begin position="20"/>
        <end position="454"/>
    </location>
</feature>
<organism evidence="2 3">
    <name type="scientific">Sunxiuqinia elliptica</name>
    <dbReference type="NCBI Taxonomy" id="655355"/>
    <lineage>
        <taxon>Bacteria</taxon>
        <taxon>Pseudomonadati</taxon>
        <taxon>Bacteroidota</taxon>
        <taxon>Bacteroidia</taxon>
        <taxon>Marinilabiliales</taxon>
        <taxon>Prolixibacteraceae</taxon>
        <taxon>Sunxiuqinia</taxon>
    </lineage>
</organism>
<dbReference type="STRING" id="655355.SAMN05216283_102709"/>
<dbReference type="EMBL" id="FONW01000002">
    <property type="protein sequence ID" value="SFF11278.1"/>
    <property type="molecule type" value="Genomic_DNA"/>
</dbReference>
<accession>A0A1I2G2A9</accession>
<sequence>MRTNLLCFAFVLCAFIAQAQSTNSNSFQENRNAEVADSIPVFKSGSYAVSQYQLKGEEVQVLDIQRDKGYYSILQINSPEKTPFESTITLMNESDAMGVEFLDLYNQNYSSETQFGIRLQKRGKGKFKPFVLDFSDGKTKTKVFQATSDQQSTFYGKLNVAGNFLSVQGKGSGYSFSALELKSDEPTPKLWQISHKQDIPHALTFSYHDGNGWMFPLMISEKGNTLVGSIEDKNNGRFQVDGASYFKGDMVLDQSKLALRGNTNQIDFGSEQRQRGRIISSESYLGLENTVGNASLKLLDSGGFLFSGMKGVTLESEAALSALHFSGKGKKKGLLAFDTTHGNLFFEIPSEGRKQEQAVSLLISGKNGEVYIGANPSHKKLQATGRLHASDVLVNSASLLEGRSSKELKELRKHAEGKDSEVSLLLVNQLLLDKVEELYQKLDELEDRIKELEK</sequence>
<dbReference type="RefSeq" id="WP_093919341.1">
    <property type="nucleotide sequence ID" value="NZ_FONW01000002.1"/>
</dbReference>
<dbReference type="Proteomes" id="UP000198964">
    <property type="component" value="Unassembled WGS sequence"/>
</dbReference>